<dbReference type="EMBL" id="FP929044">
    <property type="protein sequence ID" value="CBK96255.1"/>
    <property type="molecule type" value="Genomic_DNA"/>
</dbReference>
<dbReference type="GO" id="GO:0003677">
    <property type="term" value="F:DNA binding"/>
    <property type="evidence" value="ECO:0007669"/>
    <property type="project" value="UniProtKB-KW"/>
</dbReference>
<evidence type="ECO:0000259" key="2">
    <source>
        <dbReference type="PROSITE" id="PS50943"/>
    </source>
</evidence>
<dbReference type="BioCyc" id="ESIR657319:G136K-892-MONOMER"/>
<dbReference type="PROSITE" id="PS50943">
    <property type="entry name" value="HTH_CROC1"/>
    <property type="match status" value="1"/>
</dbReference>
<sequence length="121" mass="13842">MRELDDARYKAIGARIRDVRLQRNMSQAELAEKAFISVPHMSEVENGKTKLRLSTFVYITEALQVSADVLLRTNTPEVNGIYQGEFNDLLADCSPAEIDSIIKIVKELKTTMRMKKDDYLF</sequence>
<evidence type="ECO:0000256" key="1">
    <source>
        <dbReference type="ARBA" id="ARBA00023125"/>
    </source>
</evidence>
<gene>
    <name evidence="3" type="ORF">EUS_10570</name>
</gene>
<dbReference type="KEGG" id="esu:EUS_10570"/>
<evidence type="ECO:0000313" key="3">
    <source>
        <dbReference type="EMBL" id="CBK96255.1"/>
    </source>
</evidence>
<accession>D4JT36</accession>
<dbReference type="HOGENOM" id="CLU_066192_17_6_9"/>
<dbReference type="PATRIC" id="fig|657319.3.peg.1347"/>
<evidence type="ECO:0000313" key="4">
    <source>
        <dbReference type="Proteomes" id="UP000008803"/>
    </source>
</evidence>
<dbReference type="InterPro" id="IPR050807">
    <property type="entry name" value="TransReg_Diox_bact_type"/>
</dbReference>
<dbReference type="SMART" id="SM00530">
    <property type="entry name" value="HTH_XRE"/>
    <property type="match status" value="1"/>
</dbReference>
<dbReference type="InterPro" id="IPR001387">
    <property type="entry name" value="Cro/C1-type_HTH"/>
</dbReference>
<dbReference type="AlphaFoldDB" id="D4JT36"/>
<reference evidence="3 4" key="1">
    <citation type="submission" date="2010-03" db="EMBL/GenBank/DDBJ databases">
        <title>The genome sequence of Eubacterium siraeum 70/3.</title>
        <authorList>
            <consortium name="metaHIT consortium -- http://www.metahit.eu/"/>
            <person name="Pajon A."/>
            <person name="Turner K."/>
            <person name="Parkhill J."/>
            <person name="Duncan S."/>
            <person name="Flint H."/>
        </authorList>
    </citation>
    <scope>NUCLEOTIDE SEQUENCE [LARGE SCALE GENOMIC DNA]</scope>
    <source>
        <strain evidence="3 4">70/3</strain>
    </source>
</reference>
<dbReference type="SUPFAM" id="SSF47413">
    <property type="entry name" value="lambda repressor-like DNA-binding domains"/>
    <property type="match status" value="1"/>
</dbReference>
<protein>
    <submittedName>
        <fullName evidence="3">Helix-turn-helix</fullName>
    </submittedName>
</protein>
<dbReference type="GO" id="GO:0005829">
    <property type="term" value="C:cytosol"/>
    <property type="evidence" value="ECO:0007669"/>
    <property type="project" value="TreeGrafter"/>
</dbReference>
<reference evidence="3 4" key="2">
    <citation type="submission" date="2010-03" db="EMBL/GenBank/DDBJ databases">
        <authorList>
            <person name="Pajon A."/>
        </authorList>
    </citation>
    <scope>NUCLEOTIDE SEQUENCE [LARGE SCALE GENOMIC DNA]</scope>
    <source>
        <strain evidence="3 4">70/3</strain>
    </source>
</reference>
<dbReference type="GO" id="GO:0003700">
    <property type="term" value="F:DNA-binding transcription factor activity"/>
    <property type="evidence" value="ECO:0007669"/>
    <property type="project" value="TreeGrafter"/>
</dbReference>
<organism evidence="3 4">
    <name type="scientific">[Eubacterium] siraeum 70/3</name>
    <dbReference type="NCBI Taxonomy" id="657319"/>
    <lineage>
        <taxon>Bacteria</taxon>
        <taxon>Bacillati</taxon>
        <taxon>Bacillota</taxon>
        <taxon>Clostridia</taxon>
        <taxon>Eubacteriales</taxon>
        <taxon>Oscillospiraceae</taxon>
        <taxon>Oscillospiraceae incertae sedis</taxon>
    </lineage>
</organism>
<dbReference type="PANTHER" id="PTHR46797:SF1">
    <property type="entry name" value="METHYLPHOSPHONATE SYNTHASE"/>
    <property type="match status" value="1"/>
</dbReference>
<proteinExistence type="predicted"/>
<name>D4JT36_9FIRM</name>
<dbReference type="CDD" id="cd00093">
    <property type="entry name" value="HTH_XRE"/>
    <property type="match status" value="1"/>
</dbReference>
<dbReference type="Proteomes" id="UP000008803">
    <property type="component" value="Chromosome"/>
</dbReference>
<feature type="domain" description="HTH cro/C1-type" evidence="2">
    <location>
        <begin position="16"/>
        <end position="70"/>
    </location>
</feature>
<dbReference type="Gene3D" id="1.10.260.40">
    <property type="entry name" value="lambda repressor-like DNA-binding domains"/>
    <property type="match status" value="1"/>
</dbReference>
<dbReference type="PANTHER" id="PTHR46797">
    <property type="entry name" value="HTH-TYPE TRANSCRIPTIONAL REGULATOR"/>
    <property type="match status" value="1"/>
</dbReference>
<dbReference type="InterPro" id="IPR010982">
    <property type="entry name" value="Lambda_DNA-bd_dom_sf"/>
</dbReference>
<dbReference type="Pfam" id="PF01381">
    <property type="entry name" value="HTH_3"/>
    <property type="match status" value="1"/>
</dbReference>
<keyword evidence="1" id="KW-0238">DNA-binding</keyword>